<evidence type="ECO:0000313" key="2">
    <source>
        <dbReference type="EMBL" id="THY03175.1"/>
    </source>
</evidence>
<dbReference type="InterPro" id="IPR055222">
    <property type="entry name" value="PRISE-like_Rossmann-fold"/>
</dbReference>
<evidence type="ECO:0000259" key="1">
    <source>
        <dbReference type="Pfam" id="PF22917"/>
    </source>
</evidence>
<organism evidence="2 3">
    <name type="scientific">Aureobasidium pullulans</name>
    <name type="common">Black yeast</name>
    <name type="synonym">Pullularia pullulans</name>
    <dbReference type="NCBI Taxonomy" id="5580"/>
    <lineage>
        <taxon>Eukaryota</taxon>
        <taxon>Fungi</taxon>
        <taxon>Dikarya</taxon>
        <taxon>Ascomycota</taxon>
        <taxon>Pezizomycotina</taxon>
        <taxon>Dothideomycetes</taxon>
        <taxon>Dothideomycetidae</taxon>
        <taxon>Dothideales</taxon>
        <taxon>Saccotheciaceae</taxon>
        <taxon>Aureobasidium</taxon>
    </lineage>
</organism>
<name>A0A4S9JM30_AURPU</name>
<comment type="caution">
    <text evidence="2">The sequence shown here is derived from an EMBL/GenBank/DDBJ whole genome shotgun (WGS) entry which is preliminary data.</text>
</comment>
<feature type="domain" description="PRISE-like Rossmann-fold" evidence="1">
    <location>
        <begin position="74"/>
        <end position="345"/>
    </location>
</feature>
<proteinExistence type="predicted"/>
<dbReference type="Proteomes" id="UP000306584">
    <property type="component" value="Unassembled WGS sequence"/>
</dbReference>
<dbReference type="AlphaFoldDB" id="A0A4S9JM30"/>
<dbReference type="EMBL" id="QZBD01000897">
    <property type="protein sequence ID" value="THY03175.1"/>
    <property type="molecule type" value="Genomic_DNA"/>
</dbReference>
<accession>A0A4S9JM30</accession>
<gene>
    <name evidence="2" type="ORF">D6D01_10241</name>
</gene>
<dbReference type="PANTHER" id="PTHR32487">
    <property type="entry name" value="3-OXO-DELTA(4,5)-STEROID 5-BETA-REDUCTASE"/>
    <property type="match status" value="1"/>
</dbReference>
<protein>
    <recommendedName>
        <fullName evidence="1">PRISE-like Rossmann-fold domain-containing protein</fullName>
    </recommendedName>
</protein>
<dbReference type="Gene3D" id="3.40.50.720">
    <property type="entry name" value="NAD(P)-binding Rossmann-like Domain"/>
    <property type="match status" value="1"/>
</dbReference>
<dbReference type="SUPFAM" id="SSF51735">
    <property type="entry name" value="NAD(P)-binding Rossmann-fold domains"/>
    <property type="match status" value="1"/>
</dbReference>
<dbReference type="CDD" id="cd08948">
    <property type="entry name" value="5beta-POR_like_SDR_a"/>
    <property type="match status" value="1"/>
</dbReference>
<dbReference type="PANTHER" id="PTHR32487:SF29">
    <property type="entry name" value="NAD-DEPENDENT EPIMERASE_DEHYDRATASE DOMAIN-CONTAINING PROTEIN"/>
    <property type="match status" value="1"/>
</dbReference>
<evidence type="ECO:0000313" key="3">
    <source>
        <dbReference type="Proteomes" id="UP000306584"/>
    </source>
</evidence>
<dbReference type="Pfam" id="PF22917">
    <property type="entry name" value="PRISE"/>
    <property type="match status" value="1"/>
</dbReference>
<dbReference type="InterPro" id="IPR036291">
    <property type="entry name" value="NAD(P)-bd_dom_sf"/>
</dbReference>
<reference evidence="2 3" key="1">
    <citation type="submission" date="2018-10" db="EMBL/GenBank/DDBJ databases">
        <title>Fifty Aureobasidium pullulans genomes reveal a recombining polyextremotolerant generalist.</title>
        <authorList>
            <person name="Gostincar C."/>
            <person name="Turk M."/>
            <person name="Zajc J."/>
            <person name="Gunde-Cimerman N."/>
        </authorList>
    </citation>
    <scope>NUCLEOTIDE SEQUENCE [LARGE SCALE GENOMIC DNA]</scope>
    <source>
        <strain evidence="2 3">EXF-6604</strain>
    </source>
</reference>
<sequence length="467" mass="52542">MVLTPPERSRQTCPREKIRMATCGYKKRSDFSILTATFKSSISTHNKMSSSQHIIESHDIYHGLPTFKEEGLTAIVTGANGISGTYMLKVLGQHPQRWKKIYALSRRPPYGDLPKNVEHIPCDFLESPEEISSKLKAKGVKGDYAFFFAYIQPAPKEGQGIWANAEELISVNKSLLSSFLEALTISKTIPKAVLLQLGGKYYGVHLGPGTPPYEETASRVEFEPNFYYTQEDYLKEWARKNGTNWVTTRPSLIPGAVPDNAMNFVLPLAIYATVQKHLGLPLEFPSDLRAWEMTTSISSAQTNAYLSEWAVLTHSAHNESFNACDDSAFTWAQLWPRLAARFGIEWKGPDLEADFMEITMPYVPPPRGWGPNATLKFKFTLTEWAKKPEIQKAWKEIADANGLKMTGFADVDRLFGFTDGTFGFSYPLLYSMTKAKEMGYFGYVDSTKSIIKTVEEFADLKMIPKLP</sequence>